<evidence type="ECO:0000256" key="1">
    <source>
        <dbReference type="ARBA" id="ARBA00004429"/>
    </source>
</evidence>
<accession>K6YJG4</accession>
<evidence type="ECO:0000256" key="2">
    <source>
        <dbReference type="ARBA" id="ARBA00022448"/>
    </source>
</evidence>
<gene>
    <name evidence="10" type="ORF">GPLA_1952</name>
</gene>
<keyword evidence="6 9" id="KW-1133">Transmembrane helix</keyword>
<dbReference type="OrthoDB" id="9814020at2"/>
<comment type="caution">
    <text evidence="10">The sequence shown here is derived from an EMBL/GenBank/DDBJ whole genome shotgun (WGS) entry which is preliminary data.</text>
</comment>
<dbReference type="Pfam" id="PF04143">
    <property type="entry name" value="Sulf_transp"/>
    <property type="match status" value="1"/>
</dbReference>
<organism evidence="10 11">
    <name type="scientific">Paraglaciecola polaris LMG 21857</name>
    <dbReference type="NCBI Taxonomy" id="1129793"/>
    <lineage>
        <taxon>Bacteria</taxon>
        <taxon>Pseudomonadati</taxon>
        <taxon>Pseudomonadota</taxon>
        <taxon>Gammaproteobacteria</taxon>
        <taxon>Alteromonadales</taxon>
        <taxon>Alteromonadaceae</taxon>
        <taxon>Paraglaciecola</taxon>
    </lineage>
</organism>
<evidence type="ECO:0000256" key="3">
    <source>
        <dbReference type="ARBA" id="ARBA00022475"/>
    </source>
</evidence>
<dbReference type="Proteomes" id="UP000006322">
    <property type="component" value="Unassembled WGS sequence"/>
</dbReference>
<protein>
    <submittedName>
        <fullName evidence="10">Uncharacterized protein</fullName>
    </submittedName>
</protein>
<feature type="transmembrane region" description="Helical" evidence="9">
    <location>
        <begin position="6"/>
        <end position="26"/>
    </location>
</feature>
<dbReference type="GO" id="GO:0005886">
    <property type="term" value="C:plasma membrane"/>
    <property type="evidence" value="ECO:0007669"/>
    <property type="project" value="UniProtKB-SubCell"/>
</dbReference>
<dbReference type="PANTHER" id="PTHR30574">
    <property type="entry name" value="INNER MEMBRANE PROTEIN YEDE"/>
    <property type="match status" value="1"/>
</dbReference>
<dbReference type="InterPro" id="IPR007272">
    <property type="entry name" value="Sulf_transp_TsuA/YedE"/>
</dbReference>
<dbReference type="AlphaFoldDB" id="K6YJG4"/>
<keyword evidence="5 9" id="KW-0812">Transmembrane</keyword>
<keyword evidence="3" id="KW-1003">Cell membrane</keyword>
<keyword evidence="7 9" id="KW-0472">Membrane</keyword>
<keyword evidence="11" id="KW-1185">Reference proteome</keyword>
<dbReference type="RefSeq" id="WP_007104644.1">
    <property type="nucleotide sequence ID" value="NZ_BAER01000044.1"/>
</dbReference>
<keyword evidence="2" id="KW-0813">Transport</keyword>
<evidence type="ECO:0000256" key="5">
    <source>
        <dbReference type="ARBA" id="ARBA00022692"/>
    </source>
</evidence>
<evidence type="ECO:0000256" key="4">
    <source>
        <dbReference type="ARBA" id="ARBA00022519"/>
    </source>
</evidence>
<reference evidence="11" key="1">
    <citation type="journal article" date="2014" name="Environ. Microbiol.">
        <title>Comparative genomics of the marine bacterial genus Glaciecola reveals the high degree of genomic diversity and genomic characteristic for cold adaptation.</title>
        <authorList>
            <person name="Qin Q.L."/>
            <person name="Xie B.B."/>
            <person name="Yu Y."/>
            <person name="Shu Y.L."/>
            <person name="Rong J.C."/>
            <person name="Zhang Y.J."/>
            <person name="Zhao D.L."/>
            <person name="Chen X.L."/>
            <person name="Zhang X.Y."/>
            <person name="Chen B."/>
            <person name="Zhou B.C."/>
            <person name="Zhang Y.Z."/>
        </authorList>
    </citation>
    <scope>NUCLEOTIDE SEQUENCE [LARGE SCALE GENOMIC DNA]</scope>
    <source>
        <strain evidence="11">LMG 21857</strain>
    </source>
</reference>
<evidence type="ECO:0000256" key="8">
    <source>
        <dbReference type="ARBA" id="ARBA00035655"/>
    </source>
</evidence>
<feature type="transmembrane region" description="Helical" evidence="9">
    <location>
        <begin position="92"/>
        <end position="116"/>
    </location>
</feature>
<evidence type="ECO:0000256" key="6">
    <source>
        <dbReference type="ARBA" id="ARBA00022989"/>
    </source>
</evidence>
<name>K6YJG4_9ALTE</name>
<feature type="transmembrane region" description="Helical" evidence="9">
    <location>
        <begin position="128"/>
        <end position="149"/>
    </location>
</feature>
<evidence type="ECO:0000313" key="10">
    <source>
        <dbReference type="EMBL" id="GAC32859.1"/>
    </source>
</evidence>
<proteinExistence type="inferred from homology"/>
<evidence type="ECO:0000256" key="9">
    <source>
        <dbReference type="SAM" id="Phobius"/>
    </source>
</evidence>
<comment type="subcellular location">
    <subcellularLocation>
        <location evidence="1">Cell inner membrane</location>
        <topology evidence="1">Multi-pass membrane protein</topology>
    </subcellularLocation>
</comment>
<evidence type="ECO:0000256" key="7">
    <source>
        <dbReference type="ARBA" id="ARBA00023136"/>
    </source>
</evidence>
<dbReference type="STRING" id="1129793.GPLA_1952"/>
<evidence type="ECO:0000313" key="11">
    <source>
        <dbReference type="Proteomes" id="UP000006322"/>
    </source>
</evidence>
<dbReference type="EMBL" id="BAER01000044">
    <property type="protein sequence ID" value="GAC32859.1"/>
    <property type="molecule type" value="Genomic_DNA"/>
</dbReference>
<feature type="transmembrane region" description="Helical" evidence="9">
    <location>
        <begin position="52"/>
        <end position="72"/>
    </location>
</feature>
<keyword evidence="4" id="KW-0997">Cell inner membrane</keyword>
<sequence>MTTDVYVQALIGGALIGFSAFALMLFNGRVAGISGITFSAFSSSAVNNRWRWYFLAGLAIAPLLTSAFGYSLPESLTTVLDTKSGAFGQNELIMVLGGLLVGFGTQLGSGCTSGHGICGISRFSTRSIIATAFFMLSAILTVAVTRHILDLSI</sequence>
<comment type="similarity">
    <text evidence="8">Belongs to the TsuA/YedE (TC 9.B.102) family.</text>
</comment>
<dbReference type="PANTHER" id="PTHR30574:SF1">
    <property type="entry name" value="SULPHUR TRANSPORT DOMAIN-CONTAINING PROTEIN"/>
    <property type="match status" value="1"/>
</dbReference>